<keyword evidence="2" id="KW-0805">Transcription regulation</keyword>
<evidence type="ECO:0000256" key="4">
    <source>
        <dbReference type="ARBA" id="ARBA00023163"/>
    </source>
</evidence>
<reference evidence="6 7" key="1">
    <citation type="submission" date="2018-08" db="EMBL/GenBank/DDBJ databases">
        <title>Comparative analysis of Burkholderia isolates from Puerto Rico.</title>
        <authorList>
            <person name="Hall C."/>
            <person name="Sahl J."/>
            <person name="Wagner D."/>
        </authorList>
    </citation>
    <scope>NUCLEOTIDE SEQUENCE [LARGE SCALE GENOMIC DNA]</scope>
    <source>
        <strain evidence="6 7">Bp9025</strain>
    </source>
</reference>
<dbReference type="InterPro" id="IPR036388">
    <property type="entry name" value="WH-like_DNA-bd_sf"/>
</dbReference>
<dbReference type="SUPFAM" id="SSF53850">
    <property type="entry name" value="Periplasmic binding protein-like II"/>
    <property type="match status" value="1"/>
</dbReference>
<dbReference type="GO" id="GO:0005829">
    <property type="term" value="C:cytosol"/>
    <property type="evidence" value="ECO:0007669"/>
    <property type="project" value="TreeGrafter"/>
</dbReference>
<keyword evidence="4" id="KW-0804">Transcription</keyword>
<dbReference type="InterPro" id="IPR036390">
    <property type="entry name" value="WH_DNA-bd_sf"/>
</dbReference>
<name>A0A3N8R5Y6_9BURK</name>
<evidence type="ECO:0000313" key="7">
    <source>
        <dbReference type="Proteomes" id="UP000277921"/>
    </source>
</evidence>
<dbReference type="Proteomes" id="UP000277921">
    <property type="component" value="Unassembled WGS sequence"/>
</dbReference>
<dbReference type="InterPro" id="IPR050950">
    <property type="entry name" value="HTH-type_LysR_regulators"/>
</dbReference>
<dbReference type="RefSeq" id="WP_124580100.1">
    <property type="nucleotide sequence ID" value="NZ_QTQV01000009.1"/>
</dbReference>
<organism evidence="6 7">
    <name type="scientific">Burkholderia contaminans</name>
    <dbReference type="NCBI Taxonomy" id="488447"/>
    <lineage>
        <taxon>Bacteria</taxon>
        <taxon>Pseudomonadati</taxon>
        <taxon>Pseudomonadota</taxon>
        <taxon>Betaproteobacteria</taxon>
        <taxon>Burkholderiales</taxon>
        <taxon>Burkholderiaceae</taxon>
        <taxon>Burkholderia</taxon>
        <taxon>Burkholderia cepacia complex</taxon>
    </lineage>
</organism>
<evidence type="ECO:0000256" key="1">
    <source>
        <dbReference type="ARBA" id="ARBA00009437"/>
    </source>
</evidence>
<accession>A0A3N8R5Y6</accession>
<dbReference type="SUPFAM" id="SSF46785">
    <property type="entry name" value="Winged helix' DNA-binding domain"/>
    <property type="match status" value="1"/>
</dbReference>
<sequence>MIPLKKASRLRRMVRPAHLELLAAMQHAPTLGAAARAAGVAQPAASRLLRELVDITGIELFEKFGRTLRPTPSGKIVLQHASRLVTELDRLEAELEAVDRGLMGTVSIGAGVAPCCVLVPRSINLLAQSGPKIFVSLREGGMDEFAERLREGQIDLLVGRIENAGRYSDLAFEELYDPSMRIVCGPQHPLAHRQTLSVAEAIRETWLLPESNTSMRRGIETLFKTEKVWPDECLFESSSILANVALLGGNNVVWVLSADIATHFEQLGQLKILPVPELPGPGPVLMASLKSRSISAPVTRMQDCLRQAASELSRGG</sequence>
<dbReference type="PROSITE" id="PS50931">
    <property type="entry name" value="HTH_LYSR"/>
    <property type="match status" value="1"/>
</dbReference>
<dbReference type="EMBL" id="QTQV01000009">
    <property type="protein sequence ID" value="RQT14979.1"/>
    <property type="molecule type" value="Genomic_DNA"/>
</dbReference>
<dbReference type="PANTHER" id="PTHR30419:SF8">
    <property type="entry name" value="NITROGEN ASSIMILATION TRANSCRIPTIONAL ACTIVATOR-RELATED"/>
    <property type="match status" value="1"/>
</dbReference>
<evidence type="ECO:0000259" key="5">
    <source>
        <dbReference type="PROSITE" id="PS50931"/>
    </source>
</evidence>
<evidence type="ECO:0000313" key="6">
    <source>
        <dbReference type="EMBL" id="RQT14979.1"/>
    </source>
</evidence>
<comment type="caution">
    <text evidence="6">The sequence shown here is derived from an EMBL/GenBank/DDBJ whole genome shotgun (WGS) entry which is preliminary data.</text>
</comment>
<comment type="similarity">
    <text evidence="1">Belongs to the LysR transcriptional regulatory family.</text>
</comment>
<proteinExistence type="inferred from homology"/>
<dbReference type="InterPro" id="IPR005119">
    <property type="entry name" value="LysR_subst-bd"/>
</dbReference>
<dbReference type="Gene3D" id="3.40.190.10">
    <property type="entry name" value="Periplasmic binding protein-like II"/>
    <property type="match status" value="2"/>
</dbReference>
<evidence type="ECO:0000256" key="2">
    <source>
        <dbReference type="ARBA" id="ARBA00023015"/>
    </source>
</evidence>
<dbReference type="PANTHER" id="PTHR30419">
    <property type="entry name" value="HTH-TYPE TRANSCRIPTIONAL REGULATOR YBHD"/>
    <property type="match status" value="1"/>
</dbReference>
<dbReference type="Gene3D" id="1.10.10.10">
    <property type="entry name" value="Winged helix-like DNA-binding domain superfamily/Winged helix DNA-binding domain"/>
    <property type="match status" value="1"/>
</dbReference>
<keyword evidence="3" id="KW-0238">DNA-binding</keyword>
<feature type="domain" description="HTH lysR-type" evidence="5">
    <location>
        <begin position="31"/>
        <end position="71"/>
    </location>
</feature>
<dbReference type="Pfam" id="PF00126">
    <property type="entry name" value="HTH_1"/>
    <property type="match status" value="1"/>
</dbReference>
<evidence type="ECO:0000256" key="3">
    <source>
        <dbReference type="ARBA" id="ARBA00023125"/>
    </source>
</evidence>
<protein>
    <submittedName>
        <fullName evidence="6">LysR family transcriptional regulator</fullName>
    </submittedName>
</protein>
<dbReference type="GO" id="GO:0003677">
    <property type="term" value="F:DNA binding"/>
    <property type="evidence" value="ECO:0007669"/>
    <property type="project" value="UniProtKB-KW"/>
</dbReference>
<dbReference type="AlphaFoldDB" id="A0A3N8R5Y6"/>
<gene>
    <name evidence="6" type="ORF">DF051_17690</name>
</gene>
<dbReference type="InterPro" id="IPR000847">
    <property type="entry name" value="LysR_HTH_N"/>
</dbReference>
<dbReference type="GO" id="GO:0003700">
    <property type="term" value="F:DNA-binding transcription factor activity"/>
    <property type="evidence" value="ECO:0007669"/>
    <property type="project" value="InterPro"/>
</dbReference>
<dbReference type="Pfam" id="PF03466">
    <property type="entry name" value="LysR_substrate"/>
    <property type="match status" value="1"/>
</dbReference>